<dbReference type="Proteomes" id="UP000677054">
    <property type="component" value="Unassembled WGS sequence"/>
</dbReference>
<dbReference type="PANTHER" id="PTHR13748:SF31">
    <property type="entry name" value="ZINC-REGULATED GTPASE METALLOPROTEIN ACTIVATOR 1A-RELATED"/>
    <property type="match status" value="1"/>
</dbReference>
<evidence type="ECO:0000313" key="14">
    <source>
        <dbReference type="Proteomes" id="UP000677054"/>
    </source>
</evidence>
<dbReference type="InterPro" id="IPR001214">
    <property type="entry name" value="SET_dom"/>
</dbReference>
<dbReference type="GO" id="GO:0016787">
    <property type="term" value="F:hydrolase activity"/>
    <property type="evidence" value="ECO:0007669"/>
    <property type="project" value="UniProtKB-KW"/>
</dbReference>
<organism evidence="13">
    <name type="scientific">Darwinula stevensoni</name>
    <dbReference type="NCBI Taxonomy" id="69355"/>
    <lineage>
        <taxon>Eukaryota</taxon>
        <taxon>Metazoa</taxon>
        <taxon>Ecdysozoa</taxon>
        <taxon>Arthropoda</taxon>
        <taxon>Crustacea</taxon>
        <taxon>Oligostraca</taxon>
        <taxon>Ostracoda</taxon>
        <taxon>Podocopa</taxon>
        <taxon>Podocopida</taxon>
        <taxon>Darwinulocopina</taxon>
        <taxon>Darwinuloidea</taxon>
        <taxon>Darwinulidae</taxon>
        <taxon>Darwinula</taxon>
    </lineage>
</organism>
<dbReference type="PANTHER" id="PTHR13748">
    <property type="entry name" value="COBW-RELATED"/>
    <property type="match status" value="1"/>
</dbReference>
<dbReference type="InterPro" id="IPR011629">
    <property type="entry name" value="CobW-like_C"/>
</dbReference>
<evidence type="ECO:0000256" key="4">
    <source>
        <dbReference type="ARBA" id="ARBA00022833"/>
    </source>
</evidence>
<dbReference type="GO" id="GO:0008757">
    <property type="term" value="F:S-adenosylmethionine-dependent methyltransferase activity"/>
    <property type="evidence" value="ECO:0007669"/>
    <property type="project" value="UniProtKB-ARBA"/>
</dbReference>
<dbReference type="GO" id="GO:0008170">
    <property type="term" value="F:N-methyltransferase activity"/>
    <property type="evidence" value="ECO:0007669"/>
    <property type="project" value="UniProtKB-ARBA"/>
</dbReference>
<dbReference type="CDD" id="cd00024">
    <property type="entry name" value="CD_CSD"/>
    <property type="match status" value="1"/>
</dbReference>
<dbReference type="SUPFAM" id="SSF54160">
    <property type="entry name" value="Chromo domain-like"/>
    <property type="match status" value="1"/>
</dbReference>
<dbReference type="InterPro" id="IPR036627">
    <property type="entry name" value="CobW-likC_sf"/>
</dbReference>
<dbReference type="Pfam" id="PF02492">
    <property type="entry name" value="cobW"/>
    <property type="match status" value="1"/>
</dbReference>
<proteinExistence type="inferred from homology"/>
<dbReference type="EMBL" id="CAJPEV010000233">
    <property type="protein sequence ID" value="CAG0882747.1"/>
    <property type="molecule type" value="Genomic_DNA"/>
</dbReference>
<feature type="domain" description="Chromo" evidence="11">
    <location>
        <begin position="166"/>
        <end position="226"/>
    </location>
</feature>
<evidence type="ECO:0000256" key="10">
    <source>
        <dbReference type="SAM" id="MobiDB-lite"/>
    </source>
</evidence>
<dbReference type="CDD" id="cd03112">
    <property type="entry name" value="CobW-like"/>
    <property type="match status" value="1"/>
</dbReference>
<dbReference type="Pfam" id="PF00385">
    <property type="entry name" value="Chromo"/>
    <property type="match status" value="1"/>
</dbReference>
<evidence type="ECO:0000256" key="2">
    <source>
        <dbReference type="ARBA" id="ARBA00022741"/>
    </source>
</evidence>
<keyword evidence="3" id="KW-0378">Hydrolase</keyword>
<evidence type="ECO:0000256" key="3">
    <source>
        <dbReference type="ARBA" id="ARBA00022801"/>
    </source>
</evidence>
<reference evidence="13" key="1">
    <citation type="submission" date="2020-11" db="EMBL/GenBank/DDBJ databases">
        <authorList>
            <person name="Tran Van P."/>
        </authorList>
    </citation>
    <scope>NUCLEOTIDE SEQUENCE</scope>
</reference>
<dbReference type="InterPro" id="IPR027417">
    <property type="entry name" value="P-loop_NTPase"/>
</dbReference>
<dbReference type="SUPFAM" id="SSF90002">
    <property type="entry name" value="Hypothetical protein YjiA, C-terminal domain"/>
    <property type="match status" value="1"/>
</dbReference>
<dbReference type="SUPFAM" id="SSF82199">
    <property type="entry name" value="SET domain"/>
    <property type="match status" value="1"/>
</dbReference>
<protein>
    <recommendedName>
        <fullName evidence="15">Chromo domain-containing protein</fullName>
    </recommendedName>
</protein>
<evidence type="ECO:0000256" key="7">
    <source>
        <dbReference type="ARBA" id="ARBA00023328"/>
    </source>
</evidence>
<dbReference type="InterPro" id="IPR000953">
    <property type="entry name" value="Chromo/chromo_shadow_dom"/>
</dbReference>
<dbReference type="InterPro" id="IPR003495">
    <property type="entry name" value="CobW/HypB/UreG_nucleotide-bd"/>
</dbReference>
<evidence type="ECO:0000256" key="1">
    <source>
        <dbReference type="ARBA" id="ARBA00004584"/>
    </source>
</evidence>
<keyword evidence="6" id="KW-0143">Chaperone</keyword>
<dbReference type="PROSITE" id="PS50013">
    <property type="entry name" value="CHROMO_2"/>
    <property type="match status" value="1"/>
</dbReference>
<gene>
    <name evidence="13" type="ORF">DSTB1V02_LOCUS2186</name>
</gene>
<dbReference type="InterPro" id="IPR016197">
    <property type="entry name" value="Chromo-like_dom_sf"/>
</dbReference>
<keyword evidence="14" id="KW-1185">Reference proteome</keyword>
<dbReference type="Gene3D" id="2.170.270.10">
    <property type="entry name" value="SET domain"/>
    <property type="match status" value="1"/>
</dbReference>
<dbReference type="GO" id="GO:0008276">
    <property type="term" value="F:protein methyltransferase activity"/>
    <property type="evidence" value="ECO:0007669"/>
    <property type="project" value="UniProtKB-ARBA"/>
</dbReference>
<dbReference type="InterPro" id="IPR023780">
    <property type="entry name" value="Chromo_domain"/>
</dbReference>
<evidence type="ECO:0008006" key="15">
    <source>
        <dbReference type="Google" id="ProtNLM"/>
    </source>
</evidence>
<dbReference type="Pfam" id="PF00856">
    <property type="entry name" value="SET"/>
    <property type="match status" value="1"/>
</dbReference>
<dbReference type="EMBL" id="LR899750">
    <property type="protein sequence ID" value="CAD7242215.1"/>
    <property type="molecule type" value="Genomic_DNA"/>
</dbReference>
<evidence type="ECO:0000313" key="13">
    <source>
        <dbReference type="EMBL" id="CAD7242215.1"/>
    </source>
</evidence>
<dbReference type="AlphaFoldDB" id="A0A7R8X7W1"/>
<dbReference type="GO" id="GO:0000775">
    <property type="term" value="C:chromosome, centromeric region"/>
    <property type="evidence" value="ECO:0007669"/>
    <property type="project" value="UniProtKB-SubCell"/>
</dbReference>
<comment type="subcellular location">
    <subcellularLocation>
        <location evidence="1">Chromosome</location>
        <location evidence="1">Centromere</location>
    </subcellularLocation>
</comment>
<sequence length="816" mass="92306">MMKPLIMGLFGKVHQNENEVRLTDSEREKPGPIHELMVPNKKDMCKPVHESSLVSDDDHHTLMARKLEHFSLFKVVTPTLKTAPQGANCANEVKFDLCSPNDVKKGDRPNVRPRSSRDHKASSDAKASLWLKSKDFQIPLQRLTVEDVTNLSASSTALLESVHQEYEVEHILAHFLAEDGQRFYLIKWKGYREEESTWEKEEHLEHCASLLTSFKKKHGIVGVKSRKREGEPMNPQILSKLSPRALNILHHQRLEAWEKEINCRICPREAPVRVENEVDMTGPPKDFTYITVNEVRLCIFRTPDGRGWGVKTLQKIQKGVFITEYTGEIITTEEADRRATGKGDKLMALNNEGLTYLFDLDLAQNEKPPYTIDATKKGNVARFINHSCDPNVVAYNVFIDCLDINLPSVAFFAKRDITRGEELTVDYEQTPVRIVRNVNPLIIQRHYSLQDCLSMRSCVSPITYALEFQISVEVISCPDELLYFVEEMDEEDVPELVPCQNRVPLTIITGYLGAGKTTLLNYVLTQQHGKRIAVILNEFGQGSALEKKSISIGDADGGLYEEWLELRNGCLCCSVRDAGVKAIESLLERKGRFDYILLETTGLADPGSIAGMFWLDKDLGSDIYLDGIVTLVDSFHGLSQLREQKEDGSIVEAVRKINRNAELLQSTQSQVPLEKILDLHAYDCSSLESFLEKKGELVRSMMGSGHHMDSSVGTVTFDIAGCLDLGKVEKRLEALLWAPDEGTDFLATDMHVLRMKAVINQGRGMKPVLLQSVYKLYDWEEFPQDEVHSPSSTFIFIGKKLDGEFLKEWFSHCNKD</sequence>
<feature type="domain" description="SET" evidence="12">
    <location>
        <begin position="295"/>
        <end position="428"/>
    </location>
</feature>
<keyword evidence="5" id="KW-0342">GTP-binding</keyword>
<feature type="region of interest" description="Disordered" evidence="10">
    <location>
        <begin position="101"/>
        <end position="123"/>
    </location>
</feature>
<keyword evidence="7" id="KW-0137">Centromere</keyword>
<evidence type="ECO:0000256" key="5">
    <source>
        <dbReference type="ARBA" id="ARBA00023134"/>
    </source>
</evidence>
<comment type="similarity">
    <text evidence="8">Belongs to the SIMIBI class G3E GTPase family. ZNG1 subfamily.</text>
</comment>
<dbReference type="PROSITE" id="PS50280">
    <property type="entry name" value="SET"/>
    <property type="match status" value="1"/>
</dbReference>
<keyword evidence="4" id="KW-0862">Zinc</keyword>
<dbReference type="GO" id="GO:0005737">
    <property type="term" value="C:cytoplasm"/>
    <property type="evidence" value="ECO:0007669"/>
    <property type="project" value="TreeGrafter"/>
</dbReference>
<dbReference type="SUPFAM" id="SSF52540">
    <property type="entry name" value="P-loop containing nucleoside triphosphate hydrolases"/>
    <property type="match status" value="1"/>
</dbReference>
<dbReference type="SMART" id="SM00317">
    <property type="entry name" value="SET"/>
    <property type="match status" value="1"/>
</dbReference>
<dbReference type="Gene3D" id="3.40.50.300">
    <property type="entry name" value="P-loop containing nucleotide triphosphate hydrolases"/>
    <property type="match status" value="1"/>
</dbReference>
<evidence type="ECO:0000259" key="11">
    <source>
        <dbReference type="PROSITE" id="PS50013"/>
    </source>
</evidence>
<name>A0A7R8X7W1_9CRUS</name>
<accession>A0A7R8X7W1</accession>
<evidence type="ECO:0000256" key="9">
    <source>
        <dbReference type="ARBA" id="ARBA00049117"/>
    </source>
</evidence>
<dbReference type="SMART" id="SM00298">
    <property type="entry name" value="CHROMO"/>
    <property type="match status" value="1"/>
</dbReference>
<dbReference type="InterPro" id="IPR051316">
    <property type="entry name" value="Zinc-reg_GTPase_activator"/>
</dbReference>
<dbReference type="Pfam" id="PF07683">
    <property type="entry name" value="CobW_C"/>
    <property type="match status" value="1"/>
</dbReference>
<feature type="compositionally biased region" description="Basic and acidic residues" evidence="10">
    <location>
        <begin position="102"/>
        <end position="123"/>
    </location>
</feature>
<dbReference type="Gene3D" id="2.40.50.40">
    <property type="match status" value="1"/>
</dbReference>
<dbReference type="OrthoDB" id="258627at2759"/>
<dbReference type="InterPro" id="IPR046341">
    <property type="entry name" value="SET_dom_sf"/>
</dbReference>
<evidence type="ECO:0000256" key="8">
    <source>
        <dbReference type="ARBA" id="ARBA00034320"/>
    </source>
</evidence>
<keyword evidence="2" id="KW-0547">Nucleotide-binding</keyword>
<comment type="catalytic activity">
    <reaction evidence="9">
        <text>GTP + H2O = GDP + phosphate + H(+)</text>
        <dbReference type="Rhea" id="RHEA:19669"/>
        <dbReference type="ChEBI" id="CHEBI:15377"/>
        <dbReference type="ChEBI" id="CHEBI:15378"/>
        <dbReference type="ChEBI" id="CHEBI:37565"/>
        <dbReference type="ChEBI" id="CHEBI:43474"/>
        <dbReference type="ChEBI" id="CHEBI:58189"/>
    </reaction>
    <physiologicalReaction direction="left-to-right" evidence="9">
        <dbReference type="Rhea" id="RHEA:19670"/>
    </physiologicalReaction>
</comment>
<evidence type="ECO:0000259" key="12">
    <source>
        <dbReference type="PROSITE" id="PS50280"/>
    </source>
</evidence>
<evidence type="ECO:0000256" key="6">
    <source>
        <dbReference type="ARBA" id="ARBA00023186"/>
    </source>
</evidence>
<dbReference type="GO" id="GO:0005525">
    <property type="term" value="F:GTP binding"/>
    <property type="evidence" value="ECO:0007669"/>
    <property type="project" value="UniProtKB-KW"/>
</dbReference>
<dbReference type="Gene3D" id="3.30.1220.10">
    <property type="entry name" value="CobW-like, C-terminal domain"/>
    <property type="match status" value="1"/>
</dbReference>